<proteinExistence type="predicted"/>
<protein>
    <submittedName>
        <fullName evidence="2">Uncharacterized protein</fullName>
    </submittedName>
</protein>
<keyword evidence="1" id="KW-0472">Membrane</keyword>
<organism evidence="2">
    <name type="scientific">Desulfofervidus auxilii</name>
    <dbReference type="NCBI Taxonomy" id="1621989"/>
    <lineage>
        <taxon>Bacteria</taxon>
        <taxon>Pseudomonadati</taxon>
        <taxon>Thermodesulfobacteriota</taxon>
        <taxon>Candidatus Desulfofervidia</taxon>
        <taxon>Candidatus Desulfofervidales</taxon>
        <taxon>Candidatus Desulfofervidaceae</taxon>
        <taxon>Candidatus Desulfofervidus</taxon>
    </lineage>
</organism>
<dbReference type="EMBL" id="DRIH01000250">
    <property type="protein sequence ID" value="HEC68515.1"/>
    <property type="molecule type" value="Genomic_DNA"/>
</dbReference>
<feature type="transmembrane region" description="Helical" evidence="1">
    <location>
        <begin position="88"/>
        <end position="108"/>
    </location>
</feature>
<accession>A0A7C2A974</accession>
<name>A0A7C2A974_DESA2</name>
<evidence type="ECO:0000256" key="1">
    <source>
        <dbReference type="SAM" id="Phobius"/>
    </source>
</evidence>
<keyword evidence="1" id="KW-1133">Transmembrane helix</keyword>
<sequence length="135" mass="15222">MKITERKFSTTLPIDEDVRTEPSIRISQEPFLLCEADFLRLKYGDSKVLTWAGGVLLTSLGMLFIPIAKYIIAKTAIDKSIIIQSWEWVAPFIGIGIAAILFFIGKMLPNERKQVMSDIEAHFSEAPRTPHIGEQ</sequence>
<feature type="transmembrane region" description="Helical" evidence="1">
    <location>
        <begin position="48"/>
        <end position="68"/>
    </location>
</feature>
<dbReference type="Proteomes" id="UP000885738">
    <property type="component" value="Unassembled WGS sequence"/>
</dbReference>
<evidence type="ECO:0000313" key="2">
    <source>
        <dbReference type="EMBL" id="HEC68515.1"/>
    </source>
</evidence>
<gene>
    <name evidence="2" type="ORF">ENI35_06910</name>
</gene>
<keyword evidence="1" id="KW-0812">Transmembrane</keyword>
<dbReference type="AlphaFoldDB" id="A0A7C2A974"/>
<reference evidence="2" key="1">
    <citation type="journal article" date="2020" name="mSystems">
        <title>Genome- and Community-Level Interaction Insights into Carbon Utilization and Element Cycling Functions of Hydrothermarchaeota in Hydrothermal Sediment.</title>
        <authorList>
            <person name="Zhou Z."/>
            <person name="Liu Y."/>
            <person name="Xu W."/>
            <person name="Pan J."/>
            <person name="Luo Z.H."/>
            <person name="Li M."/>
        </authorList>
    </citation>
    <scope>NUCLEOTIDE SEQUENCE [LARGE SCALE GENOMIC DNA]</scope>
    <source>
        <strain evidence="2">HyVt-389</strain>
    </source>
</reference>
<comment type="caution">
    <text evidence="2">The sequence shown here is derived from an EMBL/GenBank/DDBJ whole genome shotgun (WGS) entry which is preliminary data.</text>
</comment>